<evidence type="ECO:0000256" key="1">
    <source>
        <dbReference type="ARBA" id="ARBA00004651"/>
    </source>
</evidence>
<comment type="subcellular location">
    <subcellularLocation>
        <location evidence="1">Cell membrane</location>
        <topology evidence="1">Multi-pass membrane protein</topology>
    </subcellularLocation>
</comment>
<feature type="domain" description="EamA" evidence="8">
    <location>
        <begin position="6"/>
        <end position="138"/>
    </location>
</feature>
<feature type="transmembrane region" description="Helical" evidence="7">
    <location>
        <begin position="184"/>
        <end position="206"/>
    </location>
</feature>
<dbReference type="RefSeq" id="WP_161263061.1">
    <property type="nucleotide sequence ID" value="NZ_JAFBDC010000018.1"/>
</dbReference>
<feature type="transmembrane region" description="Helical" evidence="7">
    <location>
        <begin position="252"/>
        <end position="268"/>
    </location>
</feature>
<dbReference type="InterPro" id="IPR037185">
    <property type="entry name" value="EmrE-like"/>
</dbReference>
<keyword evidence="4 7" id="KW-0812">Transmembrane</keyword>
<proteinExistence type="inferred from homology"/>
<dbReference type="PANTHER" id="PTHR32322:SF18">
    <property type="entry name" value="S-ADENOSYLMETHIONINE_S-ADENOSYLHOMOCYSTEINE TRANSPORTER"/>
    <property type="match status" value="1"/>
</dbReference>
<protein>
    <submittedName>
        <fullName evidence="9">EamA family transporter</fullName>
    </submittedName>
</protein>
<evidence type="ECO:0000259" key="8">
    <source>
        <dbReference type="Pfam" id="PF00892"/>
    </source>
</evidence>
<organism evidence="9 10">
    <name type="scientific">Heliomicrobium gestii</name>
    <name type="common">Heliobacterium gestii</name>
    <dbReference type="NCBI Taxonomy" id="2699"/>
    <lineage>
        <taxon>Bacteria</taxon>
        <taxon>Bacillati</taxon>
        <taxon>Bacillota</taxon>
        <taxon>Clostridia</taxon>
        <taxon>Eubacteriales</taxon>
        <taxon>Heliobacteriaceae</taxon>
        <taxon>Heliomicrobium</taxon>
    </lineage>
</organism>
<feature type="transmembrane region" description="Helical" evidence="7">
    <location>
        <begin position="126"/>
        <end position="144"/>
    </location>
</feature>
<keyword evidence="10" id="KW-1185">Reference proteome</keyword>
<name>A0A845LGE8_HELGE</name>
<dbReference type="InterPro" id="IPR000620">
    <property type="entry name" value="EamA_dom"/>
</dbReference>
<reference evidence="9 10" key="1">
    <citation type="submission" date="2020-01" db="EMBL/GenBank/DDBJ databases">
        <title>Whole genome sequence of Heliobacterium gestii DSM 11169.</title>
        <authorList>
            <person name="Kyndt J.A."/>
            <person name="Meyer T.E."/>
        </authorList>
    </citation>
    <scope>NUCLEOTIDE SEQUENCE [LARGE SCALE GENOMIC DNA]</scope>
    <source>
        <strain evidence="9 10">DSM 11169</strain>
    </source>
</reference>
<dbReference type="Pfam" id="PF00892">
    <property type="entry name" value="EamA"/>
    <property type="match status" value="2"/>
</dbReference>
<dbReference type="InterPro" id="IPR050638">
    <property type="entry name" value="AA-Vitamin_Transporters"/>
</dbReference>
<feature type="transmembrane region" description="Helical" evidence="7">
    <location>
        <begin position="64"/>
        <end position="82"/>
    </location>
</feature>
<feature type="domain" description="EamA" evidence="8">
    <location>
        <begin position="155"/>
        <end position="291"/>
    </location>
</feature>
<feature type="transmembrane region" description="Helical" evidence="7">
    <location>
        <begin position="150"/>
        <end position="172"/>
    </location>
</feature>
<keyword evidence="3" id="KW-1003">Cell membrane</keyword>
<feature type="transmembrane region" description="Helical" evidence="7">
    <location>
        <begin position="88"/>
        <end position="105"/>
    </location>
</feature>
<dbReference type="SUPFAM" id="SSF103481">
    <property type="entry name" value="Multidrug resistance efflux transporter EmrE"/>
    <property type="match status" value="2"/>
</dbReference>
<comment type="similarity">
    <text evidence="2">Belongs to the EamA transporter family.</text>
</comment>
<evidence type="ECO:0000313" key="9">
    <source>
        <dbReference type="EMBL" id="MZP44494.1"/>
    </source>
</evidence>
<comment type="caution">
    <text evidence="9">The sequence shown here is derived from an EMBL/GenBank/DDBJ whole genome shotgun (WGS) entry which is preliminary data.</text>
</comment>
<feature type="transmembrane region" description="Helical" evidence="7">
    <location>
        <begin position="218"/>
        <end position="240"/>
    </location>
</feature>
<keyword evidence="5 7" id="KW-1133">Transmembrane helix</keyword>
<evidence type="ECO:0000256" key="7">
    <source>
        <dbReference type="SAM" id="Phobius"/>
    </source>
</evidence>
<evidence type="ECO:0000256" key="3">
    <source>
        <dbReference type="ARBA" id="ARBA00022475"/>
    </source>
</evidence>
<evidence type="ECO:0000256" key="5">
    <source>
        <dbReference type="ARBA" id="ARBA00022989"/>
    </source>
</evidence>
<dbReference type="OrthoDB" id="3190463at2"/>
<accession>A0A845LGE8</accession>
<evidence type="ECO:0000256" key="2">
    <source>
        <dbReference type="ARBA" id="ARBA00007362"/>
    </source>
</evidence>
<dbReference type="EMBL" id="WXEX01000017">
    <property type="protein sequence ID" value="MZP44494.1"/>
    <property type="molecule type" value="Genomic_DNA"/>
</dbReference>
<dbReference type="Proteomes" id="UP000471031">
    <property type="component" value="Unassembled WGS sequence"/>
</dbReference>
<feature type="transmembrane region" description="Helical" evidence="7">
    <location>
        <begin position="274"/>
        <end position="295"/>
    </location>
</feature>
<evidence type="ECO:0000313" key="10">
    <source>
        <dbReference type="Proteomes" id="UP000471031"/>
    </source>
</evidence>
<dbReference type="GO" id="GO:0005886">
    <property type="term" value="C:plasma membrane"/>
    <property type="evidence" value="ECO:0007669"/>
    <property type="project" value="UniProtKB-SubCell"/>
</dbReference>
<gene>
    <name evidence="9" type="ORF">GTO89_15790</name>
</gene>
<feature type="transmembrane region" description="Helical" evidence="7">
    <location>
        <begin position="34"/>
        <end position="52"/>
    </location>
</feature>
<dbReference type="AlphaFoldDB" id="A0A845LGE8"/>
<dbReference type="PANTHER" id="PTHR32322">
    <property type="entry name" value="INNER MEMBRANE TRANSPORTER"/>
    <property type="match status" value="1"/>
</dbReference>
<sequence>MLGAYALMCAIFGTTFLAIKVGLGAGVQPFFFAGMRFLLAGLAVFAFFRWKAGATLSRQQWQDATYVGVTMTGMLFASLYWGEQYITSGLAALLAATAPLKVSLVEQVQRKGRAGSGNAVFTPAKLFGLVLGLAGVGIAVYPTLQGGTTGTLALIAVIAILLAQGTYAMGAVRSKAALSSGVNPYLFNAAQMIAGGLLLLLLSALFEHGQGQPWNREILGAWVYLTVFGSLIGHGTYYWLVRATNPLFPSTWTYVSPIIAQFVGFWWAGESLTAYTFIGLISVLSGVLLVNWKVLQTLLPSMPARQADTLQRQEQ</sequence>
<evidence type="ECO:0000256" key="6">
    <source>
        <dbReference type="ARBA" id="ARBA00023136"/>
    </source>
</evidence>
<evidence type="ECO:0000256" key="4">
    <source>
        <dbReference type="ARBA" id="ARBA00022692"/>
    </source>
</evidence>
<keyword evidence="6 7" id="KW-0472">Membrane</keyword>